<sequence>MGKPSIFSKEYEKKMQRHKRNKVILIVVCLMAAVLVVVYIRGAFRDVVKETSKVKNNIVSENKQTKNNTDSQKSSQPNTQTKSKDAASQNSYKIKLSSGKDVSLIYQGKGNDKVFKADSSGTYDVSPSGKNALLFDDKSQSILLVDASGNKQDITNPQYVSTTGTVIAKDSQLTNNPGYVWCSSPKFIDDNNIAYVSQLPWIGKTTKYVWIESLQNKNHVMVQNIEGEDIKFQGINEKGLTAIVDGKTVYLTASGSVTQ</sequence>
<keyword evidence="2" id="KW-1133">Transmembrane helix</keyword>
<evidence type="ECO:0000313" key="5">
    <source>
        <dbReference type="Proteomes" id="UP000077384"/>
    </source>
</evidence>
<dbReference type="AlphaFoldDB" id="A0A166SR88"/>
<proteinExistence type="predicted"/>
<dbReference type="Proteomes" id="UP000093694">
    <property type="component" value="Unassembled WGS sequence"/>
</dbReference>
<dbReference type="RefSeq" id="WP_013240191.1">
    <property type="nucleotide sequence ID" value="NZ_LITQ01000018.1"/>
</dbReference>
<evidence type="ECO:0000256" key="1">
    <source>
        <dbReference type="SAM" id="MobiDB-lite"/>
    </source>
</evidence>
<accession>A0A166SR88</accession>
<feature type="region of interest" description="Disordered" evidence="1">
    <location>
        <begin position="59"/>
        <end position="90"/>
    </location>
</feature>
<evidence type="ECO:0000313" key="4">
    <source>
        <dbReference type="EMBL" id="OBR94599.1"/>
    </source>
</evidence>
<dbReference type="PATRIC" id="fig|1705578.3.peg.1152"/>
<dbReference type="EMBL" id="LITQ01000018">
    <property type="protein sequence ID" value="OAA92673.1"/>
    <property type="molecule type" value="Genomic_DNA"/>
</dbReference>
<protein>
    <submittedName>
        <fullName evidence="3">Uncharacterized protein</fullName>
    </submittedName>
</protein>
<keyword evidence="2" id="KW-0472">Membrane</keyword>
<reference evidence="3 5" key="1">
    <citation type="journal article" date="2015" name="Biotechnol. Bioeng.">
        <title>Genome sequence and phenotypic characterization of Caulobacter segnis.</title>
        <authorList>
            <person name="Patel S."/>
            <person name="Fletcher B."/>
            <person name="Scott D.C."/>
            <person name="Ely B."/>
        </authorList>
    </citation>
    <scope>NUCLEOTIDE SEQUENCE [LARGE SCALE GENOMIC DNA]</scope>
    <source>
        <strain evidence="3 5">PS02</strain>
    </source>
</reference>
<gene>
    <name evidence="4" type="ORF">CLCOS_18380</name>
    <name evidence="3" type="ORF">WX73_00765</name>
</gene>
<name>A0A166SR88_9CLOT</name>
<keyword evidence="6" id="KW-1185">Reference proteome</keyword>
<organism evidence="3 5">
    <name type="scientific">Clostridium coskatii</name>
    <dbReference type="NCBI Taxonomy" id="1705578"/>
    <lineage>
        <taxon>Bacteria</taxon>
        <taxon>Bacillati</taxon>
        <taxon>Bacillota</taxon>
        <taxon>Clostridia</taxon>
        <taxon>Eubacteriales</taxon>
        <taxon>Clostridiaceae</taxon>
        <taxon>Clostridium</taxon>
    </lineage>
</organism>
<comment type="caution">
    <text evidence="3">The sequence shown here is derived from an EMBL/GenBank/DDBJ whole genome shotgun (WGS) entry which is preliminary data.</text>
</comment>
<keyword evidence="2" id="KW-0812">Transmembrane</keyword>
<dbReference type="Proteomes" id="UP000077384">
    <property type="component" value="Unassembled WGS sequence"/>
</dbReference>
<dbReference type="EMBL" id="LROR01000041">
    <property type="protein sequence ID" value="OBR94599.1"/>
    <property type="molecule type" value="Genomic_DNA"/>
</dbReference>
<evidence type="ECO:0000256" key="2">
    <source>
        <dbReference type="SAM" id="Phobius"/>
    </source>
</evidence>
<reference evidence="4 6" key="2">
    <citation type="journal article" date="2016" name="Front. Microbiol.">
        <title>Industrial Acetogenic Biocatalysts: A Comparative Metabolic and Genomic Analysis.</title>
        <authorList>
            <person name="Bengelsdorf F."/>
            <person name="Poehlein A."/>
            <person name="Sonja S."/>
            <person name="Erz C."/>
            <person name="Hummel T."/>
            <person name="Hoffmeister S."/>
            <person name="Daniel R."/>
            <person name="Durre P."/>
        </authorList>
    </citation>
    <scope>NUCLEOTIDE SEQUENCE [LARGE SCALE GENOMIC DNA]</scope>
    <source>
        <strain evidence="4 6">PTA-10522</strain>
    </source>
</reference>
<feature type="transmembrane region" description="Helical" evidence="2">
    <location>
        <begin position="23"/>
        <end position="44"/>
    </location>
</feature>
<evidence type="ECO:0000313" key="6">
    <source>
        <dbReference type="Proteomes" id="UP000093694"/>
    </source>
</evidence>
<evidence type="ECO:0000313" key="3">
    <source>
        <dbReference type="EMBL" id="OAA92673.1"/>
    </source>
</evidence>